<feature type="non-terminal residue" evidence="1">
    <location>
        <position position="1"/>
    </location>
</feature>
<sequence length="190" mass="19933">PRGAAKPDAALEQDAAQLQANANLLCSDLTKVLHKMKQTGQTGSPALYADLAHVLKGFHDSDLVDMWMQQNQASGGYGALGFSGSAGGFGAKGMASAWAQGHQNLLGAAYMSPSGYHGAGMDGVAEMEHLAASAIWGQDAYYETLFDERAAPLGRPAAVARREAPEPKLLSPMYAPKMSSLDVLPPFELA</sequence>
<keyword evidence="2" id="KW-1185">Reference proteome</keyword>
<dbReference type="EMBL" id="CAUYUJ010019348">
    <property type="protein sequence ID" value="CAK0890414.1"/>
    <property type="molecule type" value="Genomic_DNA"/>
</dbReference>
<accession>A0ABN9WUG5</accession>
<comment type="caution">
    <text evidence="1">The sequence shown here is derived from an EMBL/GenBank/DDBJ whole genome shotgun (WGS) entry which is preliminary data.</text>
</comment>
<reference evidence="1" key="1">
    <citation type="submission" date="2023-10" db="EMBL/GenBank/DDBJ databases">
        <authorList>
            <person name="Chen Y."/>
            <person name="Shah S."/>
            <person name="Dougan E. K."/>
            <person name="Thang M."/>
            <person name="Chan C."/>
        </authorList>
    </citation>
    <scope>NUCLEOTIDE SEQUENCE [LARGE SCALE GENOMIC DNA]</scope>
</reference>
<evidence type="ECO:0000313" key="1">
    <source>
        <dbReference type="EMBL" id="CAK0890414.1"/>
    </source>
</evidence>
<evidence type="ECO:0000313" key="2">
    <source>
        <dbReference type="Proteomes" id="UP001189429"/>
    </source>
</evidence>
<proteinExistence type="predicted"/>
<dbReference type="Proteomes" id="UP001189429">
    <property type="component" value="Unassembled WGS sequence"/>
</dbReference>
<organism evidence="1 2">
    <name type="scientific">Prorocentrum cordatum</name>
    <dbReference type="NCBI Taxonomy" id="2364126"/>
    <lineage>
        <taxon>Eukaryota</taxon>
        <taxon>Sar</taxon>
        <taxon>Alveolata</taxon>
        <taxon>Dinophyceae</taxon>
        <taxon>Prorocentrales</taxon>
        <taxon>Prorocentraceae</taxon>
        <taxon>Prorocentrum</taxon>
    </lineage>
</organism>
<gene>
    <name evidence="1" type="ORF">PCOR1329_LOCUS70664</name>
</gene>
<name>A0ABN9WUG5_9DINO</name>
<protein>
    <submittedName>
        <fullName evidence="1">Uncharacterized protein</fullName>
    </submittedName>
</protein>